<evidence type="ECO:0000313" key="1">
    <source>
        <dbReference type="EMBL" id="KIX97926.1"/>
    </source>
</evidence>
<sequence length="346" mass="38025">MQALRPVLLGRALPKNRTAQLARSGFLLNVCRAQHDHHGPHKEYFQTPGQMPVPDSSPYTHGQPYIPKIQTVPSPPPGAGASFSLLKSFSRSVFWAVLFGSLGVAAGTALITWEYLQPPFEPGSPAEQELYDEILDAMELHPLVDSLRQANWIEENYYAAAPVHGGGALENRTGLHLVAETLSGTQGVSMKTFKHPTQEFTIMVAFLGFGVEGWPDTIHGGTIVTLIEEGVQRQIHNFYKTYGSRDQQTISIDFKRPMRPGEIYAVIVPPAQLESNPGPGMMHLQMTPMVVRIEAPPRITPELLTIELPSLDELHALANVQVRLVQSKSEDATAELEGDVASKKID</sequence>
<dbReference type="SUPFAM" id="SSF54637">
    <property type="entry name" value="Thioesterase/thiol ester dehydrase-isomerase"/>
    <property type="match status" value="1"/>
</dbReference>
<accession>A0A0D2ILR4</accession>
<dbReference type="STRING" id="1442371.A0A0D2ILR4"/>
<protein>
    <recommendedName>
        <fullName evidence="3">Thioesterase domain-containing protein</fullName>
    </recommendedName>
</protein>
<dbReference type="InterPro" id="IPR029069">
    <property type="entry name" value="HotDog_dom_sf"/>
</dbReference>
<evidence type="ECO:0008006" key="3">
    <source>
        <dbReference type="Google" id="ProtNLM"/>
    </source>
</evidence>
<dbReference type="GeneID" id="27711750"/>
<dbReference type="Gene3D" id="3.10.129.10">
    <property type="entry name" value="Hotdog Thioesterase"/>
    <property type="match status" value="1"/>
</dbReference>
<evidence type="ECO:0000313" key="2">
    <source>
        <dbReference type="Proteomes" id="UP000053411"/>
    </source>
</evidence>
<reference evidence="1 2" key="1">
    <citation type="submission" date="2015-01" db="EMBL/GenBank/DDBJ databases">
        <title>The Genome Sequence of Fonsecaea multimorphosa CBS 102226.</title>
        <authorList>
            <consortium name="The Broad Institute Genomics Platform"/>
            <person name="Cuomo C."/>
            <person name="de Hoog S."/>
            <person name="Gorbushina A."/>
            <person name="Stielow B."/>
            <person name="Teixiera M."/>
            <person name="Abouelleil A."/>
            <person name="Chapman S.B."/>
            <person name="Priest M."/>
            <person name="Young S.K."/>
            <person name="Wortman J."/>
            <person name="Nusbaum C."/>
            <person name="Birren B."/>
        </authorList>
    </citation>
    <scope>NUCLEOTIDE SEQUENCE [LARGE SCALE GENOMIC DNA]</scope>
    <source>
        <strain evidence="1 2">CBS 102226</strain>
    </source>
</reference>
<dbReference type="PANTHER" id="PTHR47260">
    <property type="entry name" value="UPF0644 PROTEIN PB2B4.06"/>
    <property type="match status" value="1"/>
</dbReference>
<organism evidence="1 2">
    <name type="scientific">Fonsecaea multimorphosa CBS 102226</name>
    <dbReference type="NCBI Taxonomy" id="1442371"/>
    <lineage>
        <taxon>Eukaryota</taxon>
        <taxon>Fungi</taxon>
        <taxon>Dikarya</taxon>
        <taxon>Ascomycota</taxon>
        <taxon>Pezizomycotina</taxon>
        <taxon>Eurotiomycetes</taxon>
        <taxon>Chaetothyriomycetidae</taxon>
        <taxon>Chaetothyriales</taxon>
        <taxon>Herpotrichiellaceae</taxon>
        <taxon>Fonsecaea</taxon>
    </lineage>
</organism>
<dbReference type="InterPro" id="IPR052061">
    <property type="entry name" value="PTE-AB_protein"/>
</dbReference>
<gene>
    <name evidence="1" type="ORF">Z520_06004</name>
</gene>
<dbReference type="EMBL" id="KN848072">
    <property type="protein sequence ID" value="KIX97926.1"/>
    <property type="molecule type" value="Genomic_DNA"/>
</dbReference>
<dbReference type="PANTHER" id="PTHR47260:SF3">
    <property type="entry name" value="THIOESTERASE FAMILY PROTEIN (AFU_ORTHOLOGUE AFUA_7G03960)"/>
    <property type="match status" value="1"/>
</dbReference>
<dbReference type="VEuPathDB" id="FungiDB:Z520_06004"/>
<dbReference type="Proteomes" id="UP000053411">
    <property type="component" value="Unassembled WGS sequence"/>
</dbReference>
<dbReference type="OrthoDB" id="506431at2759"/>
<proteinExistence type="predicted"/>
<keyword evidence="2" id="KW-1185">Reference proteome</keyword>
<dbReference type="AlphaFoldDB" id="A0A0D2ILR4"/>
<name>A0A0D2ILR4_9EURO</name>
<dbReference type="RefSeq" id="XP_016632049.1">
    <property type="nucleotide sequence ID" value="XM_016776507.1"/>
</dbReference>